<evidence type="ECO:0000256" key="1">
    <source>
        <dbReference type="ARBA" id="ARBA00023015"/>
    </source>
</evidence>
<evidence type="ECO:0000256" key="2">
    <source>
        <dbReference type="ARBA" id="ARBA00023125"/>
    </source>
</evidence>
<dbReference type="GO" id="GO:0003700">
    <property type="term" value="F:DNA-binding transcription factor activity"/>
    <property type="evidence" value="ECO:0007669"/>
    <property type="project" value="TreeGrafter"/>
</dbReference>
<feature type="domain" description="HTH tetR-type" evidence="6">
    <location>
        <begin position="28"/>
        <end position="88"/>
    </location>
</feature>
<dbReference type="RefSeq" id="WP_012834853.1">
    <property type="nucleotide sequence ID" value="NC_013441.1"/>
</dbReference>
<keyword evidence="8" id="KW-1185">Reference proteome</keyword>
<sequence>MTAHQGAAPSSEAAATGDAAESRRRRPAARRQFILDAAAKAFSAGGYHTVRLEDIADAVGISAPALYRHFPTKYALFAETTARLADALADAVGAVGCGHPGELDDLLTAITTTSIENRRTGGLYRWESRYLESSDGERVREVIINQHRRIRSALRHRRPSLDDADADLITAAMTSVVASPSTHRAALPAREAEALIRAAALSLVSVELPAPAQLTPPTPVGLVPAARREVILAESIALFATRGFRDVTIDDIARAAGIPASGVYRHFEGKAAILEAAFWRASDRVTASIADALAAATTPHEAIVELVSRYVGLSCGSTELITVYVTEIGHVSPKQRTALRNQQRITVEEWATWVTRCRPELSATQARFLVHAALGAITDLSRTSPQPSAARITALGTRILLGE</sequence>
<dbReference type="PROSITE" id="PS50977">
    <property type="entry name" value="HTH_TETR_2"/>
    <property type="match status" value="2"/>
</dbReference>
<reference evidence="7 8" key="2">
    <citation type="journal article" date="2010" name="Stand. Genomic Sci.">
        <title>Complete genome sequence of Gordonia bronchialis type strain (3410).</title>
        <authorList>
            <person name="Ivanova N."/>
            <person name="Sikorski J."/>
            <person name="Jando M."/>
            <person name="Lapidus A."/>
            <person name="Nolan M."/>
            <person name="Lucas S."/>
            <person name="Del Rio T.G."/>
            <person name="Tice H."/>
            <person name="Copeland A."/>
            <person name="Cheng J.F."/>
            <person name="Chen F."/>
            <person name="Bruce D."/>
            <person name="Goodwin L."/>
            <person name="Pitluck S."/>
            <person name="Mavromatis K."/>
            <person name="Ovchinnikova G."/>
            <person name="Pati A."/>
            <person name="Chen A."/>
            <person name="Palaniappan K."/>
            <person name="Land M."/>
            <person name="Hauser L."/>
            <person name="Chang Y.J."/>
            <person name="Jeffries C.D."/>
            <person name="Chain P."/>
            <person name="Saunders E."/>
            <person name="Han C."/>
            <person name="Detter J.C."/>
            <person name="Brettin T."/>
            <person name="Rohde M."/>
            <person name="Goker M."/>
            <person name="Bristow J."/>
            <person name="Eisen J.A."/>
            <person name="Markowitz V."/>
            <person name="Hugenholtz P."/>
            <person name="Klenk H.P."/>
            <person name="Kyrpides N.C."/>
        </authorList>
    </citation>
    <scope>NUCLEOTIDE SEQUENCE [LARGE SCALE GENOMIC DNA]</scope>
    <source>
        <strain evidence="8">ATCC 25592 / DSM 43247 / BCRC 13721 / JCM 3198 / KCTC 3076 / NBRC 16047 / NCTC 10667</strain>
    </source>
</reference>
<dbReference type="SUPFAM" id="SSF46689">
    <property type="entry name" value="Homeodomain-like"/>
    <property type="match status" value="2"/>
</dbReference>
<dbReference type="STRING" id="526226.Gbro_3131"/>
<dbReference type="InterPro" id="IPR050109">
    <property type="entry name" value="HTH-type_TetR-like_transc_reg"/>
</dbReference>
<evidence type="ECO:0000313" key="8">
    <source>
        <dbReference type="Proteomes" id="UP000001219"/>
    </source>
</evidence>
<dbReference type="Gene3D" id="1.10.10.60">
    <property type="entry name" value="Homeodomain-like"/>
    <property type="match status" value="2"/>
</dbReference>
<dbReference type="Gene3D" id="1.10.357.10">
    <property type="entry name" value="Tetracycline Repressor, domain 2"/>
    <property type="match status" value="2"/>
</dbReference>
<feature type="DNA-binding region" description="H-T-H motif" evidence="4">
    <location>
        <begin position="51"/>
        <end position="70"/>
    </location>
</feature>
<organism evidence="7 8">
    <name type="scientific">Gordonia bronchialis (strain ATCC 25592 / DSM 43247 / BCRC 13721 / JCM 3198 / KCTC 3076 / NBRC 16047 / NCTC 10667)</name>
    <name type="common">Rhodococcus bronchialis</name>
    <dbReference type="NCBI Taxonomy" id="526226"/>
    <lineage>
        <taxon>Bacteria</taxon>
        <taxon>Bacillati</taxon>
        <taxon>Actinomycetota</taxon>
        <taxon>Actinomycetes</taxon>
        <taxon>Mycobacteriales</taxon>
        <taxon>Gordoniaceae</taxon>
        <taxon>Gordonia</taxon>
    </lineage>
</organism>
<dbReference type="Pfam" id="PF00440">
    <property type="entry name" value="TetR_N"/>
    <property type="match status" value="2"/>
</dbReference>
<dbReference type="AlphaFoldDB" id="D0LBV0"/>
<feature type="DNA-binding region" description="H-T-H motif" evidence="4">
    <location>
        <begin position="248"/>
        <end position="267"/>
    </location>
</feature>
<dbReference type="Proteomes" id="UP000001219">
    <property type="component" value="Chromosome"/>
</dbReference>
<keyword evidence="3" id="KW-0804">Transcription</keyword>
<evidence type="ECO:0000256" key="4">
    <source>
        <dbReference type="PROSITE-ProRule" id="PRU00335"/>
    </source>
</evidence>
<keyword evidence="1" id="KW-0805">Transcription regulation</keyword>
<feature type="region of interest" description="Disordered" evidence="5">
    <location>
        <begin position="1"/>
        <end position="26"/>
    </location>
</feature>
<dbReference type="InterPro" id="IPR001647">
    <property type="entry name" value="HTH_TetR"/>
</dbReference>
<dbReference type="PANTHER" id="PTHR30055:SF234">
    <property type="entry name" value="HTH-TYPE TRANSCRIPTIONAL REGULATOR BETI"/>
    <property type="match status" value="1"/>
</dbReference>
<evidence type="ECO:0000259" key="6">
    <source>
        <dbReference type="PROSITE" id="PS50977"/>
    </source>
</evidence>
<accession>D0LBV0</accession>
<dbReference type="PANTHER" id="PTHR30055">
    <property type="entry name" value="HTH-TYPE TRANSCRIPTIONAL REGULATOR RUTR"/>
    <property type="match status" value="1"/>
</dbReference>
<dbReference type="KEGG" id="gbr:Gbro_3131"/>
<feature type="domain" description="HTH tetR-type" evidence="6">
    <location>
        <begin position="225"/>
        <end position="285"/>
    </location>
</feature>
<protein>
    <submittedName>
        <fullName evidence="7">Regulatory protein TetR</fullName>
    </submittedName>
</protein>
<name>D0LBV0_GORB4</name>
<reference evidence="8" key="1">
    <citation type="submission" date="2009-10" db="EMBL/GenBank/DDBJ databases">
        <title>The complete chromosome of Gordonia bronchialis DSM 43247.</title>
        <authorList>
            <consortium name="US DOE Joint Genome Institute (JGI-PGF)"/>
            <person name="Lucas S."/>
            <person name="Copeland A."/>
            <person name="Lapidus A."/>
            <person name="Glavina del Rio T."/>
            <person name="Dalin E."/>
            <person name="Tice H."/>
            <person name="Bruce D."/>
            <person name="Goodwin L."/>
            <person name="Pitluck S."/>
            <person name="Kyrpides N."/>
            <person name="Mavromatis K."/>
            <person name="Ivanova N."/>
            <person name="Ovchinnikova G."/>
            <person name="Saunders E."/>
            <person name="Brettin T."/>
            <person name="Detter J.C."/>
            <person name="Han C."/>
            <person name="Larimer F."/>
            <person name="Land M."/>
            <person name="Hauser L."/>
            <person name="Markowitz V."/>
            <person name="Cheng J.-F."/>
            <person name="Hugenholtz P."/>
            <person name="Woyke T."/>
            <person name="Wu D."/>
            <person name="Jando M."/>
            <person name="Schneider S."/>
            <person name="Goeker M."/>
            <person name="Klenk H.-P."/>
            <person name="Eisen J.A."/>
        </authorList>
    </citation>
    <scope>NUCLEOTIDE SEQUENCE [LARGE SCALE GENOMIC DNA]</scope>
    <source>
        <strain evidence="8">ATCC 25592 / DSM 43247 / BCRC 13721 / JCM 3198 / KCTC 3076 / NBRC 16047 / NCTC 10667</strain>
    </source>
</reference>
<dbReference type="eggNOG" id="COG1309">
    <property type="taxonomic scope" value="Bacteria"/>
</dbReference>
<dbReference type="EMBL" id="CP001802">
    <property type="protein sequence ID" value="ACY22337.1"/>
    <property type="molecule type" value="Genomic_DNA"/>
</dbReference>
<dbReference type="GO" id="GO:0000976">
    <property type="term" value="F:transcription cis-regulatory region binding"/>
    <property type="evidence" value="ECO:0007669"/>
    <property type="project" value="TreeGrafter"/>
</dbReference>
<keyword evidence="2 4" id="KW-0238">DNA-binding</keyword>
<dbReference type="InterPro" id="IPR009057">
    <property type="entry name" value="Homeodomain-like_sf"/>
</dbReference>
<evidence type="ECO:0000256" key="3">
    <source>
        <dbReference type="ARBA" id="ARBA00023163"/>
    </source>
</evidence>
<gene>
    <name evidence="7" type="ordered locus">Gbro_3131</name>
</gene>
<dbReference type="PRINTS" id="PR00455">
    <property type="entry name" value="HTHTETR"/>
</dbReference>
<evidence type="ECO:0000256" key="5">
    <source>
        <dbReference type="SAM" id="MobiDB-lite"/>
    </source>
</evidence>
<dbReference type="OrthoDB" id="4456617at2"/>
<dbReference type="HOGENOM" id="CLU_055812_0_0_11"/>
<evidence type="ECO:0000313" key="7">
    <source>
        <dbReference type="EMBL" id="ACY22337.1"/>
    </source>
</evidence>
<proteinExistence type="predicted"/>